<dbReference type="Proteomes" id="UP001597215">
    <property type="component" value="Unassembled WGS sequence"/>
</dbReference>
<dbReference type="Gene3D" id="3.30.420.40">
    <property type="match status" value="2"/>
</dbReference>
<dbReference type="SUPFAM" id="SSF53067">
    <property type="entry name" value="Actin-like ATPase domain"/>
    <property type="match status" value="1"/>
</dbReference>
<sequence length="205" mass="21336">MRRLVIDTASRACSVALFEGLECVAAFHEVIGRGHAERLVPMIAQLPDRGLSDCISVNVGPGSFTGIRVGISAAKALALAWNVPCEGYSSLALLAAFARDKVGADNPVDVAIEGGHGEYYFQPFDAHGNALQSAQSLEPEAAVQISKADIVVGDAADALADMKRHGTAIDALPDARRWPLIAGVAPLAATAAYVRPPDAKLPGGR</sequence>
<dbReference type="EC" id="2.3.1.234" evidence="2"/>
<evidence type="ECO:0000259" key="1">
    <source>
        <dbReference type="Pfam" id="PF00814"/>
    </source>
</evidence>
<feature type="domain" description="Gcp-like" evidence="1">
    <location>
        <begin position="30"/>
        <end position="134"/>
    </location>
</feature>
<dbReference type="InterPro" id="IPR043129">
    <property type="entry name" value="ATPase_NBD"/>
</dbReference>
<comment type="caution">
    <text evidence="2">The sequence shown here is derived from an EMBL/GenBank/DDBJ whole genome shotgun (WGS) entry which is preliminary data.</text>
</comment>
<keyword evidence="2" id="KW-0012">Acyltransferase</keyword>
<name>A0ABW4MDQ2_9SPHN</name>
<organism evidence="2 3">
    <name type="scientific">Sphingorhabdus buctiana</name>
    <dbReference type="NCBI Taxonomy" id="1508805"/>
    <lineage>
        <taxon>Bacteria</taxon>
        <taxon>Pseudomonadati</taxon>
        <taxon>Pseudomonadota</taxon>
        <taxon>Alphaproteobacteria</taxon>
        <taxon>Sphingomonadales</taxon>
        <taxon>Sphingomonadaceae</taxon>
        <taxon>Sphingorhabdus</taxon>
    </lineage>
</organism>
<evidence type="ECO:0000313" key="3">
    <source>
        <dbReference type="Proteomes" id="UP001597215"/>
    </source>
</evidence>
<gene>
    <name evidence="2" type="primary">tsaB</name>
    <name evidence="2" type="ORF">ACFSAG_09185</name>
</gene>
<evidence type="ECO:0000313" key="2">
    <source>
        <dbReference type="EMBL" id="MFD1767015.1"/>
    </source>
</evidence>
<keyword evidence="2" id="KW-0808">Transferase</keyword>
<proteinExistence type="predicted"/>
<dbReference type="RefSeq" id="WP_381513857.1">
    <property type="nucleotide sequence ID" value="NZ_JBHUEL010000008.1"/>
</dbReference>
<protein>
    <submittedName>
        <fullName evidence="2">tRNA (Adenosine(37)-N6)-threonylcarbamoyltransferase complex dimerization subunit type 1 TsaB</fullName>
        <ecNumber evidence="2">2.3.1.234</ecNumber>
    </submittedName>
</protein>
<accession>A0ABW4MDQ2</accession>
<dbReference type="InterPro" id="IPR000905">
    <property type="entry name" value="Gcp-like_dom"/>
</dbReference>
<reference evidence="3" key="1">
    <citation type="journal article" date="2019" name="Int. J. Syst. Evol. Microbiol.">
        <title>The Global Catalogue of Microorganisms (GCM) 10K type strain sequencing project: providing services to taxonomists for standard genome sequencing and annotation.</title>
        <authorList>
            <consortium name="The Broad Institute Genomics Platform"/>
            <consortium name="The Broad Institute Genome Sequencing Center for Infectious Disease"/>
            <person name="Wu L."/>
            <person name="Ma J."/>
        </authorList>
    </citation>
    <scope>NUCLEOTIDE SEQUENCE [LARGE SCALE GENOMIC DNA]</scope>
    <source>
        <strain evidence="3">CGMCC 1.12449</strain>
    </source>
</reference>
<dbReference type="InterPro" id="IPR022496">
    <property type="entry name" value="T6A_TsaB"/>
</dbReference>
<dbReference type="NCBIfam" id="TIGR03725">
    <property type="entry name" value="T6A_YeaZ"/>
    <property type="match status" value="1"/>
</dbReference>
<dbReference type="GO" id="GO:0061711">
    <property type="term" value="F:tRNA N(6)-L-threonylcarbamoyladenine synthase activity"/>
    <property type="evidence" value="ECO:0007669"/>
    <property type="project" value="UniProtKB-EC"/>
</dbReference>
<dbReference type="Pfam" id="PF00814">
    <property type="entry name" value="TsaD"/>
    <property type="match status" value="1"/>
</dbReference>
<keyword evidence="3" id="KW-1185">Reference proteome</keyword>
<dbReference type="EMBL" id="JBHUEL010000008">
    <property type="protein sequence ID" value="MFD1767015.1"/>
    <property type="molecule type" value="Genomic_DNA"/>
</dbReference>